<feature type="transmembrane region" description="Helical" evidence="7">
    <location>
        <begin position="93"/>
        <end position="115"/>
    </location>
</feature>
<evidence type="ECO:0000256" key="4">
    <source>
        <dbReference type="ARBA" id="ARBA00022692"/>
    </source>
</evidence>
<dbReference type="AlphaFoldDB" id="A0A2W4XVT5"/>
<dbReference type="PROSITE" id="PS51012">
    <property type="entry name" value="ABC_TM2"/>
    <property type="match status" value="1"/>
</dbReference>
<keyword evidence="7" id="KW-0813">Transport</keyword>
<keyword evidence="4 7" id="KW-0812">Transmembrane</keyword>
<evidence type="ECO:0000256" key="3">
    <source>
        <dbReference type="ARBA" id="ARBA00022475"/>
    </source>
</evidence>
<dbReference type="InterPro" id="IPR013525">
    <property type="entry name" value="ABC2_TM"/>
</dbReference>
<proteinExistence type="inferred from homology"/>
<dbReference type="GO" id="GO:0043190">
    <property type="term" value="C:ATP-binding cassette (ABC) transporter complex"/>
    <property type="evidence" value="ECO:0007669"/>
    <property type="project" value="InterPro"/>
</dbReference>
<feature type="transmembrane region" description="Helical" evidence="7">
    <location>
        <begin position="257"/>
        <end position="280"/>
    </location>
</feature>
<dbReference type="PANTHER" id="PTHR43077">
    <property type="entry name" value="TRANSPORT PERMEASE YVFS-RELATED"/>
    <property type="match status" value="1"/>
</dbReference>
<feature type="transmembrane region" description="Helical" evidence="7">
    <location>
        <begin position="172"/>
        <end position="196"/>
    </location>
</feature>
<feature type="domain" description="ABC transmembrane type-2" evidence="8">
    <location>
        <begin position="57"/>
        <end position="286"/>
    </location>
</feature>
<evidence type="ECO:0000313" key="10">
    <source>
        <dbReference type="Proteomes" id="UP000249794"/>
    </source>
</evidence>
<dbReference type="Pfam" id="PF01061">
    <property type="entry name" value="ABC2_membrane"/>
    <property type="match status" value="1"/>
</dbReference>
<dbReference type="InterPro" id="IPR051328">
    <property type="entry name" value="T7SS_ABC-Transporter"/>
</dbReference>
<reference evidence="9 10" key="2">
    <citation type="submission" date="2018-06" db="EMBL/GenBank/DDBJ databases">
        <title>Metagenomic assembly of (sub)arctic Cyanobacteria and their associated microbiome from non-axenic cultures.</title>
        <authorList>
            <person name="Baurain D."/>
        </authorList>
    </citation>
    <scope>NUCLEOTIDE SEQUENCE [LARGE SCALE GENOMIC DNA]</scope>
    <source>
        <strain evidence="9">ULC027bin1</strain>
    </source>
</reference>
<evidence type="ECO:0000313" key="9">
    <source>
        <dbReference type="EMBL" id="PZO61356.1"/>
    </source>
</evidence>
<keyword evidence="5 7" id="KW-1133">Transmembrane helix</keyword>
<feature type="transmembrane region" description="Helical" evidence="7">
    <location>
        <begin position="203"/>
        <end position="223"/>
    </location>
</feature>
<comment type="similarity">
    <text evidence="2 7">Belongs to the ABC-2 integral membrane protein family.</text>
</comment>
<dbReference type="PANTHER" id="PTHR43077:SF8">
    <property type="entry name" value="DOXORUBICIN RESISTANCE ABC TRANSPORTER PERMEASE PROTEIN DRRB"/>
    <property type="match status" value="1"/>
</dbReference>
<organism evidence="9 10">
    <name type="scientific">Phormidesmis priestleyi</name>
    <dbReference type="NCBI Taxonomy" id="268141"/>
    <lineage>
        <taxon>Bacteria</taxon>
        <taxon>Bacillati</taxon>
        <taxon>Cyanobacteriota</taxon>
        <taxon>Cyanophyceae</taxon>
        <taxon>Leptolyngbyales</taxon>
        <taxon>Leptolyngbyaceae</taxon>
        <taxon>Phormidesmis</taxon>
    </lineage>
</organism>
<keyword evidence="3 7" id="KW-1003">Cell membrane</keyword>
<comment type="caution">
    <text evidence="7">Lacks conserved residue(s) required for the propagation of feature annotation.</text>
</comment>
<dbReference type="InterPro" id="IPR000412">
    <property type="entry name" value="ABC_2_transport"/>
</dbReference>
<protein>
    <recommendedName>
        <fullName evidence="7">Transport permease protein</fullName>
    </recommendedName>
</protein>
<evidence type="ECO:0000256" key="2">
    <source>
        <dbReference type="ARBA" id="ARBA00007783"/>
    </source>
</evidence>
<dbReference type="PIRSF" id="PIRSF006648">
    <property type="entry name" value="DrrB"/>
    <property type="match status" value="1"/>
</dbReference>
<sequence length="287" mass="31049">MTEDNFHFPAVGSAPTLNRDQLAAMVAARREGGLLRTLQDMSIVGWRNILLEVRSPASLLVSTFFAISLLCVFTASFAQVVAPGESYSTYAQFLLPFTIIQGLLFNTVNISNFFYDDLSQGLDRRLRAMPVARLSTLGGRLISSGARLMFQVVGIVLAGSFLGFRFQGGAIATLGFFLLPVIFTLAVTLIGFYVAVGAKSSEGVSAVMNPWLLPLTFLSIGYVPKSGFPDWALGFVTHNPVSVASEAMRSLANGEPAMSAVIITLGWSLALFLTFGLLTLRAYRRKN</sequence>
<feature type="transmembrane region" description="Helical" evidence="7">
    <location>
        <begin position="57"/>
        <end position="81"/>
    </location>
</feature>
<gene>
    <name evidence="9" type="ORF">DCF15_00190</name>
</gene>
<keyword evidence="6 7" id="KW-0472">Membrane</keyword>
<evidence type="ECO:0000256" key="5">
    <source>
        <dbReference type="ARBA" id="ARBA00022989"/>
    </source>
</evidence>
<evidence type="ECO:0000259" key="8">
    <source>
        <dbReference type="PROSITE" id="PS51012"/>
    </source>
</evidence>
<evidence type="ECO:0000256" key="1">
    <source>
        <dbReference type="ARBA" id="ARBA00004651"/>
    </source>
</evidence>
<dbReference type="Proteomes" id="UP000249794">
    <property type="component" value="Unassembled WGS sequence"/>
</dbReference>
<reference evidence="10" key="1">
    <citation type="submission" date="2018-04" db="EMBL/GenBank/DDBJ databases">
        <authorList>
            <person name="Cornet L."/>
        </authorList>
    </citation>
    <scope>NUCLEOTIDE SEQUENCE [LARGE SCALE GENOMIC DNA]</scope>
</reference>
<accession>A0A2W4XVT5</accession>
<comment type="caution">
    <text evidence="9">The sequence shown here is derived from an EMBL/GenBank/DDBJ whole genome shotgun (WGS) entry which is preliminary data.</text>
</comment>
<comment type="subcellular location">
    <subcellularLocation>
        <location evidence="1 7">Cell membrane</location>
        <topology evidence="1 7">Multi-pass membrane protein</topology>
    </subcellularLocation>
</comment>
<dbReference type="InterPro" id="IPR047817">
    <property type="entry name" value="ABC2_TM_bact-type"/>
</dbReference>
<dbReference type="GO" id="GO:0140359">
    <property type="term" value="F:ABC-type transporter activity"/>
    <property type="evidence" value="ECO:0007669"/>
    <property type="project" value="InterPro"/>
</dbReference>
<evidence type="ECO:0000256" key="7">
    <source>
        <dbReference type="RuleBase" id="RU361157"/>
    </source>
</evidence>
<name>A0A2W4XVT5_9CYAN</name>
<dbReference type="EMBL" id="QBMP01000001">
    <property type="protein sequence ID" value="PZO61356.1"/>
    <property type="molecule type" value="Genomic_DNA"/>
</dbReference>
<evidence type="ECO:0000256" key="6">
    <source>
        <dbReference type="ARBA" id="ARBA00023136"/>
    </source>
</evidence>